<keyword evidence="3" id="KW-0813">Transport</keyword>
<comment type="subcellular location">
    <subcellularLocation>
        <location evidence="1 8">Cell membrane</location>
        <topology evidence="1 8">Multi-pass membrane protein</topology>
    </subcellularLocation>
</comment>
<evidence type="ECO:0000256" key="4">
    <source>
        <dbReference type="ARBA" id="ARBA00022475"/>
    </source>
</evidence>
<dbReference type="PANTHER" id="PTHR30269">
    <property type="entry name" value="TRANSMEMBRANE PROTEIN YFCA"/>
    <property type="match status" value="1"/>
</dbReference>
<name>A0A3P3VRR1_9GAMM</name>
<proteinExistence type="inferred from homology"/>
<gene>
    <name evidence="9" type="ORF">D0544_07300</name>
</gene>
<protein>
    <recommendedName>
        <fullName evidence="8">Probable membrane transporter protein</fullName>
    </recommendedName>
</protein>
<reference evidence="9 10" key="2">
    <citation type="submission" date="2018-12" db="EMBL/GenBank/DDBJ databases">
        <title>Simiduia agarivorans gen. nov., sp. nov., a marine, agarolytic bacterium isolated from shallow coastal water from Keelung, Taiwan.</title>
        <authorList>
            <person name="Shieh W.Y."/>
        </authorList>
    </citation>
    <scope>NUCLEOTIDE SEQUENCE [LARGE SCALE GENOMIC DNA]</scope>
    <source>
        <strain evidence="9 10">GTF-13</strain>
    </source>
</reference>
<dbReference type="RefSeq" id="WP_125015317.1">
    <property type="nucleotide sequence ID" value="NZ_QWEZ01000001.1"/>
</dbReference>
<evidence type="ECO:0000313" key="10">
    <source>
        <dbReference type="Proteomes" id="UP000280792"/>
    </source>
</evidence>
<evidence type="ECO:0000256" key="5">
    <source>
        <dbReference type="ARBA" id="ARBA00022692"/>
    </source>
</evidence>
<reference evidence="9 10" key="1">
    <citation type="submission" date="2018-08" db="EMBL/GenBank/DDBJ databases">
        <authorList>
            <person name="Khan S.A."/>
        </authorList>
    </citation>
    <scope>NUCLEOTIDE SEQUENCE [LARGE SCALE GENOMIC DNA]</scope>
    <source>
        <strain evidence="9 10">GTF-13</strain>
    </source>
</reference>
<evidence type="ECO:0000256" key="3">
    <source>
        <dbReference type="ARBA" id="ARBA00022448"/>
    </source>
</evidence>
<dbReference type="PANTHER" id="PTHR30269:SF25">
    <property type="entry name" value="MEMBRANE TRANSPORTER PROTEIN-RELATED"/>
    <property type="match status" value="1"/>
</dbReference>
<evidence type="ECO:0000256" key="6">
    <source>
        <dbReference type="ARBA" id="ARBA00022989"/>
    </source>
</evidence>
<evidence type="ECO:0000256" key="2">
    <source>
        <dbReference type="ARBA" id="ARBA00009142"/>
    </source>
</evidence>
<dbReference type="GO" id="GO:0005886">
    <property type="term" value="C:plasma membrane"/>
    <property type="evidence" value="ECO:0007669"/>
    <property type="project" value="UniProtKB-SubCell"/>
</dbReference>
<evidence type="ECO:0000313" key="9">
    <source>
        <dbReference type="EMBL" id="RRJ85471.1"/>
    </source>
</evidence>
<accession>A0A3P3VRR1</accession>
<sequence length="260" mass="27396">MIEALFGLAPSLLLFLVLIAFLAGFIDAIAGGGGLLTIPALLTAGLPPHLALGTNKLCATFGSLTASITFYRRGIFNPRLWIAAACATALGAASGALVADQVSADWLNKLLPLIIILTAIYALLVKPLTDDNQGTEPQTHGKATQWLQGLGIGFYDGVAGPGTGSFWTLSSLSLYRMNLLFSSGLARVMNFISNAVSLVTFALLGHVNLLLGVSLGLALMVGAYVGARSAIRFGGRFIRPVFTLVVLAIACRLVWQHWLQ</sequence>
<feature type="transmembrane region" description="Helical" evidence="8">
    <location>
        <begin position="80"/>
        <end position="98"/>
    </location>
</feature>
<keyword evidence="5 8" id="KW-0812">Transmembrane</keyword>
<dbReference type="Pfam" id="PF01925">
    <property type="entry name" value="TauE"/>
    <property type="match status" value="1"/>
</dbReference>
<feature type="transmembrane region" description="Helical" evidence="8">
    <location>
        <begin position="209"/>
        <end position="225"/>
    </location>
</feature>
<comment type="similarity">
    <text evidence="2 8">Belongs to the 4-toluene sulfonate uptake permease (TSUP) (TC 2.A.102) family.</text>
</comment>
<evidence type="ECO:0000256" key="7">
    <source>
        <dbReference type="ARBA" id="ARBA00023136"/>
    </source>
</evidence>
<keyword evidence="6 8" id="KW-1133">Transmembrane helix</keyword>
<comment type="caution">
    <text evidence="9">The sequence shown here is derived from an EMBL/GenBank/DDBJ whole genome shotgun (WGS) entry which is preliminary data.</text>
</comment>
<dbReference type="Proteomes" id="UP000280792">
    <property type="component" value="Unassembled WGS sequence"/>
</dbReference>
<dbReference type="AlphaFoldDB" id="A0A3P3VRR1"/>
<dbReference type="InterPro" id="IPR052017">
    <property type="entry name" value="TSUP"/>
</dbReference>
<dbReference type="InterPro" id="IPR002781">
    <property type="entry name" value="TM_pro_TauE-like"/>
</dbReference>
<keyword evidence="7 8" id="KW-0472">Membrane</keyword>
<feature type="transmembrane region" description="Helical" evidence="8">
    <location>
        <begin position="237"/>
        <end position="255"/>
    </location>
</feature>
<feature type="transmembrane region" description="Helical" evidence="8">
    <location>
        <begin position="110"/>
        <end position="128"/>
    </location>
</feature>
<dbReference type="EMBL" id="QWEZ01000001">
    <property type="protein sequence ID" value="RRJ85471.1"/>
    <property type="molecule type" value="Genomic_DNA"/>
</dbReference>
<organism evidence="9 10">
    <name type="scientific">Aestuariirhabdus litorea</name>
    <dbReference type="NCBI Taxonomy" id="2528527"/>
    <lineage>
        <taxon>Bacteria</taxon>
        <taxon>Pseudomonadati</taxon>
        <taxon>Pseudomonadota</taxon>
        <taxon>Gammaproteobacteria</taxon>
        <taxon>Oceanospirillales</taxon>
        <taxon>Aestuariirhabdaceae</taxon>
        <taxon>Aestuariirhabdus</taxon>
    </lineage>
</organism>
<evidence type="ECO:0000256" key="1">
    <source>
        <dbReference type="ARBA" id="ARBA00004651"/>
    </source>
</evidence>
<evidence type="ECO:0000256" key="8">
    <source>
        <dbReference type="RuleBase" id="RU363041"/>
    </source>
</evidence>
<keyword evidence="4 8" id="KW-1003">Cell membrane</keyword>
<keyword evidence="10" id="KW-1185">Reference proteome</keyword>